<organism evidence="1 2">
    <name type="scientific">Podospora aff. communis PSN243</name>
    <dbReference type="NCBI Taxonomy" id="3040156"/>
    <lineage>
        <taxon>Eukaryota</taxon>
        <taxon>Fungi</taxon>
        <taxon>Dikarya</taxon>
        <taxon>Ascomycota</taxon>
        <taxon>Pezizomycotina</taxon>
        <taxon>Sordariomycetes</taxon>
        <taxon>Sordariomycetidae</taxon>
        <taxon>Sordariales</taxon>
        <taxon>Podosporaceae</taxon>
        <taxon>Podospora</taxon>
    </lineage>
</organism>
<keyword evidence="2" id="KW-1185">Reference proteome</keyword>
<accession>A0AAV9GST3</accession>
<name>A0AAV9GST3_9PEZI</name>
<dbReference type="EMBL" id="MU865926">
    <property type="protein sequence ID" value="KAK4451924.1"/>
    <property type="molecule type" value="Genomic_DNA"/>
</dbReference>
<evidence type="ECO:0000313" key="1">
    <source>
        <dbReference type="EMBL" id="KAK4451924.1"/>
    </source>
</evidence>
<evidence type="ECO:0008006" key="3">
    <source>
        <dbReference type="Google" id="ProtNLM"/>
    </source>
</evidence>
<gene>
    <name evidence="1" type="ORF">QBC34DRAFT_46924</name>
</gene>
<sequence>MLSSRVRVVILHASSGSLGCGAQVNNATPRRWKCCNFDSNALTHLILTSHVKEAFYRLVHCGSGCDCFIIASACYFVDNALRRGSWSSYAFRHSIKSQAFSSCNLGIFVICFDVSRRSPAHTRRGAQSINLALVAPKTWWVSCILGSALWLHSSTLSPLPVPLHPKARPRRSIGWTGPKKSFSNFIQVAASVASQRSECESPSSVAACRLACFEEPQKALTKTCSMPLR</sequence>
<dbReference type="AlphaFoldDB" id="A0AAV9GST3"/>
<dbReference type="PROSITE" id="PS51257">
    <property type="entry name" value="PROKAR_LIPOPROTEIN"/>
    <property type="match status" value="1"/>
</dbReference>
<dbReference type="Proteomes" id="UP001321760">
    <property type="component" value="Unassembled WGS sequence"/>
</dbReference>
<proteinExistence type="predicted"/>
<protein>
    <recommendedName>
        <fullName evidence="3">Secreted protein</fullName>
    </recommendedName>
</protein>
<reference evidence="1" key="1">
    <citation type="journal article" date="2023" name="Mol. Phylogenet. Evol.">
        <title>Genome-scale phylogeny and comparative genomics of the fungal order Sordariales.</title>
        <authorList>
            <person name="Hensen N."/>
            <person name="Bonometti L."/>
            <person name="Westerberg I."/>
            <person name="Brannstrom I.O."/>
            <person name="Guillou S."/>
            <person name="Cros-Aarteil S."/>
            <person name="Calhoun S."/>
            <person name="Haridas S."/>
            <person name="Kuo A."/>
            <person name="Mondo S."/>
            <person name="Pangilinan J."/>
            <person name="Riley R."/>
            <person name="LaButti K."/>
            <person name="Andreopoulos B."/>
            <person name="Lipzen A."/>
            <person name="Chen C."/>
            <person name="Yan M."/>
            <person name="Daum C."/>
            <person name="Ng V."/>
            <person name="Clum A."/>
            <person name="Steindorff A."/>
            <person name="Ohm R.A."/>
            <person name="Martin F."/>
            <person name="Silar P."/>
            <person name="Natvig D.O."/>
            <person name="Lalanne C."/>
            <person name="Gautier V."/>
            <person name="Ament-Velasquez S.L."/>
            <person name="Kruys A."/>
            <person name="Hutchinson M.I."/>
            <person name="Powell A.J."/>
            <person name="Barry K."/>
            <person name="Miller A.N."/>
            <person name="Grigoriev I.V."/>
            <person name="Debuchy R."/>
            <person name="Gladieux P."/>
            <person name="Hiltunen Thoren M."/>
            <person name="Johannesson H."/>
        </authorList>
    </citation>
    <scope>NUCLEOTIDE SEQUENCE</scope>
    <source>
        <strain evidence="1">PSN243</strain>
    </source>
</reference>
<reference evidence="1" key="2">
    <citation type="submission" date="2023-05" db="EMBL/GenBank/DDBJ databases">
        <authorList>
            <consortium name="Lawrence Berkeley National Laboratory"/>
            <person name="Steindorff A."/>
            <person name="Hensen N."/>
            <person name="Bonometti L."/>
            <person name="Westerberg I."/>
            <person name="Brannstrom I.O."/>
            <person name="Guillou S."/>
            <person name="Cros-Aarteil S."/>
            <person name="Calhoun S."/>
            <person name="Haridas S."/>
            <person name="Kuo A."/>
            <person name="Mondo S."/>
            <person name="Pangilinan J."/>
            <person name="Riley R."/>
            <person name="Labutti K."/>
            <person name="Andreopoulos B."/>
            <person name="Lipzen A."/>
            <person name="Chen C."/>
            <person name="Yanf M."/>
            <person name="Daum C."/>
            <person name="Ng V."/>
            <person name="Clum A."/>
            <person name="Ohm R."/>
            <person name="Martin F."/>
            <person name="Silar P."/>
            <person name="Natvig D."/>
            <person name="Lalanne C."/>
            <person name="Gautier V."/>
            <person name="Ament-Velasquez S.L."/>
            <person name="Kruys A."/>
            <person name="Hutchinson M.I."/>
            <person name="Powell A.J."/>
            <person name="Barry K."/>
            <person name="Miller A.N."/>
            <person name="Grigoriev I.V."/>
            <person name="Debuchy R."/>
            <person name="Gladieux P."/>
            <person name="Thoren M.H."/>
            <person name="Johannesson H."/>
        </authorList>
    </citation>
    <scope>NUCLEOTIDE SEQUENCE</scope>
    <source>
        <strain evidence="1">PSN243</strain>
    </source>
</reference>
<comment type="caution">
    <text evidence="1">The sequence shown here is derived from an EMBL/GenBank/DDBJ whole genome shotgun (WGS) entry which is preliminary data.</text>
</comment>
<evidence type="ECO:0000313" key="2">
    <source>
        <dbReference type="Proteomes" id="UP001321760"/>
    </source>
</evidence>